<accession>A0ABD1BKM4</accession>
<name>A0ABD1BKM4_CARAN</name>
<dbReference type="EMBL" id="JBANAX010000239">
    <property type="protein sequence ID" value="KAL1217715.1"/>
    <property type="molecule type" value="Genomic_DNA"/>
</dbReference>
<feature type="region of interest" description="Disordered" evidence="1">
    <location>
        <begin position="56"/>
        <end position="84"/>
    </location>
</feature>
<feature type="compositionally biased region" description="Polar residues" evidence="1">
    <location>
        <begin position="62"/>
        <end position="78"/>
    </location>
</feature>
<evidence type="ECO:0000313" key="2">
    <source>
        <dbReference type="EMBL" id="KAL1217715.1"/>
    </source>
</evidence>
<evidence type="ECO:0000313" key="3">
    <source>
        <dbReference type="Proteomes" id="UP001558713"/>
    </source>
</evidence>
<keyword evidence="3" id="KW-1185">Reference proteome</keyword>
<proteinExistence type="predicted"/>
<protein>
    <submittedName>
        <fullName evidence="2">Uncharacterized protein</fullName>
    </submittedName>
</protein>
<gene>
    <name evidence="2" type="ORF">V5N11_029270</name>
</gene>
<organism evidence="2 3">
    <name type="scientific">Cardamine amara subsp. amara</name>
    <dbReference type="NCBI Taxonomy" id="228776"/>
    <lineage>
        <taxon>Eukaryota</taxon>
        <taxon>Viridiplantae</taxon>
        <taxon>Streptophyta</taxon>
        <taxon>Embryophyta</taxon>
        <taxon>Tracheophyta</taxon>
        <taxon>Spermatophyta</taxon>
        <taxon>Magnoliopsida</taxon>
        <taxon>eudicotyledons</taxon>
        <taxon>Gunneridae</taxon>
        <taxon>Pentapetalae</taxon>
        <taxon>rosids</taxon>
        <taxon>malvids</taxon>
        <taxon>Brassicales</taxon>
        <taxon>Brassicaceae</taxon>
        <taxon>Cardamineae</taxon>
        <taxon>Cardamine</taxon>
    </lineage>
</organism>
<comment type="caution">
    <text evidence="2">The sequence shown here is derived from an EMBL/GenBank/DDBJ whole genome shotgun (WGS) entry which is preliminary data.</text>
</comment>
<dbReference type="Proteomes" id="UP001558713">
    <property type="component" value="Unassembled WGS sequence"/>
</dbReference>
<reference evidence="2 3" key="1">
    <citation type="submission" date="2024-04" db="EMBL/GenBank/DDBJ databases">
        <title>Genome assembly C_amara_ONT_v2.</title>
        <authorList>
            <person name="Yant L."/>
            <person name="Moore C."/>
            <person name="Slenker M."/>
        </authorList>
    </citation>
    <scope>NUCLEOTIDE SEQUENCE [LARGE SCALE GENOMIC DNA]</scope>
    <source>
        <tissue evidence="2">Leaf</tissue>
    </source>
</reference>
<dbReference type="AlphaFoldDB" id="A0ABD1BKM4"/>
<sequence>MCYDFLSSYTNWILHGEDVIVSGNARVPSNTAPVDLDSTVNLLDDLFHDTSMNFDGGYELGSSEQPMNNDRPSTSSGSCDKGEGFDELLADFNQELYT</sequence>
<evidence type="ECO:0000256" key="1">
    <source>
        <dbReference type="SAM" id="MobiDB-lite"/>
    </source>
</evidence>